<dbReference type="STRING" id="1314777.A0A164U8K5"/>
<dbReference type="Pfam" id="PF00383">
    <property type="entry name" value="dCMP_cyt_deam_1"/>
    <property type="match status" value="1"/>
</dbReference>
<dbReference type="PANTHER" id="PTHR11086">
    <property type="entry name" value="DEOXYCYTIDYLATE DEAMINASE-RELATED"/>
    <property type="match status" value="1"/>
</dbReference>
<evidence type="ECO:0000256" key="5">
    <source>
        <dbReference type="ARBA" id="ARBA00022801"/>
    </source>
</evidence>
<dbReference type="GO" id="GO:0005737">
    <property type="term" value="C:cytoplasm"/>
    <property type="evidence" value="ECO:0007669"/>
    <property type="project" value="TreeGrafter"/>
</dbReference>
<sequence length="338" mass="38261">MFIIITGTAFSGRKTLQRYLVEKHGFTSLHVTSRASDLPITSSQPALSLLSFTAKGTTFALSYFRGRTLSDTAATPQRDVPLIEKHRLDFDDPSAMLAHVTKNWRSHFVTLDVQDVSVLTAFSRRPFCLIVMVDAPVLERFERCKRSAHIKPPSLERFLREHDRALYGQSSSRTFLQEARKLVNVQILNNYDTVAEYYQYLDTLNLLDNTRLRPQWDIYFMRLAFLTAGRSNCMKRRVGAIIVRNQRIIATGYNGTATGLINCIEGGCRRCNGVADTVEELDVCQCLHAEESALLEAGRERIGEGALLYCNTCPCLRCAVRIVQMGIKEVIYSLDYKV</sequence>
<keyword evidence="6" id="KW-0862">Zinc</keyword>
<comment type="similarity">
    <text evidence="2">Belongs to the cytidine and deoxycytidylate deaminase family.</text>
</comment>
<evidence type="ECO:0000256" key="1">
    <source>
        <dbReference type="ARBA" id="ARBA00001947"/>
    </source>
</evidence>
<evidence type="ECO:0000313" key="11">
    <source>
        <dbReference type="EMBL" id="KZS93016.1"/>
    </source>
</evidence>
<dbReference type="CDD" id="cd01286">
    <property type="entry name" value="deoxycytidylate_deaminase"/>
    <property type="match status" value="1"/>
</dbReference>
<evidence type="ECO:0000313" key="12">
    <source>
        <dbReference type="Proteomes" id="UP000076722"/>
    </source>
</evidence>
<dbReference type="GO" id="GO:0008270">
    <property type="term" value="F:zinc ion binding"/>
    <property type="evidence" value="ECO:0007669"/>
    <property type="project" value="InterPro"/>
</dbReference>
<evidence type="ECO:0000256" key="9">
    <source>
        <dbReference type="ARBA" id="ARBA00071582"/>
    </source>
</evidence>
<keyword evidence="4" id="KW-0545">Nucleotide biosynthesis</keyword>
<feature type="domain" description="CMP/dCMP-type deaminase" evidence="10">
    <location>
        <begin position="215"/>
        <end position="338"/>
    </location>
</feature>
<gene>
    <name evidence="11" type="ORF">SISNIDRAFT_485957</name>
</gene>
<dbReference type="PROSITE" id="PS00903">
    <property type="entry name" value="CYT_DCMP_DEAMINASES_1"/>
    <property type="match status" value="1"/>
</dbReference>
<dbReference type="Gene3D" id="3.40.140.10">
    <property type="entry name" value="Cytidine Deaminase, domain 2"/>
    <property type="match status" value="1"/>
</dbReference>
<keyword evidence="12" id="KW-1185">Reference proteome</keyword>
<dbReference type="InterPro" id="IPR016193">
    <property type="entry name" value="Cytidine_deaminase-like"/>
</dbReference>
<evidence type="ECO:0000256" key="8">
    <source>
        <dbReference type="ARBA" id="ARBA00041763"/>
    </source>
</evidence>
<dbReference type="AlphaFoldDB" id="A0A164U8K5"/>
<comment type="cofactor">
    <cofactor evidence="1">
        <name>Zn(2+)</name>
        <dbReference type="ChEBI" id="CHEBI:29105"/>
    </cofactor>
</comment>
<keyword evidence="3" id="KW-0479">Metal-binding</keyword>
<evidence type="ECO:0000256" key="3">
    <source>
        <dbReference type="ARBA" id="ARBA00022723"/>
    </source>
</evidence>
<proteinExistence type="inferred from homology"/>
<evidence type="ECO:0000256" key="6">
    <source>
        <dbReference type="ARBA" id="ARBA00022833"/>
    </source>
</evidence>
<evidence type="ECO:0000259" key="10">
    <source>
        <dbReference type="PROSITE" id="PS51747"/>
    </source>
</evidence>
<dbReference type="FunFam" id="3.40.140.10:FF:000035">
    <property type="entry name" value="dCMP deaminase"/>
    <property type="match status" value="1"/>
</dbReference>
<dbReference type="InterPro" id="IPR002125">
    <property type="entry name" value="CMP_dCMP_dom"/>
</dbReference>
<evidence type="ECO:0000256" key="4">
    <source>
        <dbReference type="ARBA" id="ARBA00022727"/>
    </source>
</evidence>
<reference evidence="11 12" key="1">
    <citation type="journal article" date="2016" name="Mol. Biol. Evol.">
        <title>Comparative Genomics of Early-Diverging Mushroom-Forming Fungi Provides Insights into the Origins of Lignocellulose Decay Capabilities.</title>
        <authorList>
            <person name="Nagy L.G."/>
            <person name="Riley R."/>
            <person name="Tritt A."/>
            <person name="Adam C."/>
            <person name="Daum C."/>
            <person name="Floudas D."/>
            <person name="Sun H."/>
            <person name="Yadav J.S."/>
            <person name="Pangilinan J."/>
            <person name="Larsson K.H."/>
            <person name="Matsuura K."/>
            <person name="Barry K."/>
            <person name="Labutti K."/>
            <person name="Kuo R."/>
            <person name="Ohm R.A."/>
            <person name="Bhattacharya S.S."/>
            <person name="Shirouzu T."/>
            <person name="Yoshinaga Y."/>
            <person name="Martin F.M."/>
            <person name="Grigoriev I.V."/>
            <person name="Hibbett D.S."/>
        </authorList>
    </citation>
    <scope>NUCLEOTIDE SEQUENCE [LARGE SCALE GENOMIC DNA]</scope>
    <source>
        <strain evidence="11 12">HHB9708</strain>
    </source>
</reference>
<dbReference type="InterPro" id="IPR015517">
    <property type="entry name" value="dCMP_deaminase-rel"/>
</dbReference>
<organism evidence="11 12">
    <name type="scientific">Sistotremastrum niveocremeum HHB9708</name>
    <dbReference type="NCBI Taxonomy" id="1314777"/>
    <lineage>
        <taxon>Eukaryota</taxon>
        <taxon>Fungi</taxon>
        <taxon>Dikarya</taxon>
        <taxon>Basidiomycota</taxon>
        <taxon>Agaricomycotina</taxon>
        <taxon>Agaricomycetes</taxon>
        <taxon>Sistotremastrales</taxon>
        <taxon>Sistotremastraceae</taxon>
        <taxon>Sertulicium</taxon>
        <taxon>Sertulicium niveocremeum</taxon>
    </lineage>
</organism>
<dbReference type="OrthoDB" id="6710946at2759"/>
<name>A0A164U8K5_9AGAM</name>
<dbReference type="InterPro" id="IPR016192">
    <property type="entry name" value="APOBEC/CMP_deaminase_Zn-bd"/>
</dbReference>
<keyword evidence="5" id="KW-0378">Hydrolase</keyword>
<dbReference type="EC" id="3.5.4.12" evidence="7"/>
<dbReference type="EMBL" id="KV419408">
    <property type="protein sequence ID" value="KZS93016.1"/>
    <property type="molecule type" value="Genomic_DNA"/>
</dbReference>
<dbReference type="PROSITE" id="PS51747">
    <property type="entry name" value="CYT_DCMP_DEAMINASES_2"/>
    <property type="match status" value="1"/>
</dbReference>
<dbReference type="GO" id="GO:0004132">
    <property type="term" value="F:dCMP deaminase activity"/>
    <property type="evidence" value="ECO:0007669"/>
    <property type="project" value="UniProtKB-EC"/>
</dbReference>
<dbReference type="GO" id="GO:0009165">
    <property type="term" value="P:nucleotide biosynthetic process"/>
    <property type="evidence" value="ECO:0007669"/>
    <property type="project" value="UniProtKB-KW"/>
</dbReference>
<dbReference type="SUPFAM" id="SSF53927">
    <property type="entry name" value="Cytidine deaminase-like"/>
    <property type="match status" value="1"/>
</dbReference>
<dbReference type="InterPro" id="IPR035105">
    <property type="entry name" value="Deoxycytidylate_deaminase_dom"/>
</dbReference>
<protein>
    <recommendedName>
        <fullName evidence="9">Deoxycytidylate deaminase</fullName>
        <ecNumber evidence="7">3.5.4.12</ecNumber>
    </recommendedName>
    <alternativeName>
        <fullName evidence="8">dCMP deaminase</fullName>
    </alternativeName>
</protein>
<evidence type="ECO:0000256" key="7">
    <source>
        <dbReference type="ARBA" id="ARBA00038938"/>
    </source>
</evidence>
<accession>A0A164U8K5</accession>
<dbReference type="PANTHER" id="PTHR11086:SF18">
    <property type="entry name" value="DEOXYCYTIDYLATE DEAMINASE"/>
    <property type="match status" value="1"/>
</dbReference>
<dbReference type="Proteomes" id="UP000076722">
    <property type="component" value="Unassembled WGS sequence"/>
</dbReference>
<evidence type="ECO:0000256" key="2">
    <source>
        <dbReference type="ARBA" id="ARBA00006576"/>
    </source>
</evidence>